<reference evidence="1 2" key="1">
    <citation type="journal article" date="2024" name="Int. J. Syst. Evol. Microbiol.">
        <title>Microbacterium memoriense sp. nov., a member of the Actinomycetota from marine beach sediment of the north coast of Portugal.</title>
        <authorList>
            <person name="Santos J.D.N.D."/>
            <person name="Klimek D."/>
            <person name="Calusinska M."/>
            <person name="Lobo-da-Cunha A."/>
            <person name="Catita J."/>
            <person name="Goncalves H."/>
            <person name="Gonzalez I."/>
            <person name="Lage O.M."/>
        </authorList>
    </citation>
    <scope>NUCLEOTIDE SEQUENCE [LARGE SCALE GENOMIC DNA]</scope>
    <source>
        <strain evidence="1 2">PMIC_1C1B</strain>
    </source>
</reference>
<name>A0ABT2PAW0_9MICO</name>
<keyword evidence="2" id="KW-1185">Reference proteome</keyword>
<dbReference type="RefSeq" id="WP_261606156.1">
    <property type="nucleotide sequence ID" value="NZ_JAODOR010000004.1"/>
</dbReference>
<gene>
    <name evidence="1" type="ORF">N4R40_04525</name>
</gene>
<dbReference type="EMBL" id="JAODOR010000004">
    <property type="protein sequence ID" value="MCT9001630.1"/>
    <property type="molecule type" value="Genomic_DNA"/>
</dbReference>
<comment type="caution">
    <text evidence="1">The sequence shown here is derived from an EMBL/GenBank/DDBJ whole genome shotgun (WGS) entry which is preliminary data.</text>
</comment>
<organism evidence="1 2">
    <name type="scientific">Microbacterium memoriense</name>
    <dbReference type="NCBI Taxonomy" id="2978350"/>
    <lineage>
        <taxon>Bacteria</taxon>
        <taxon>Bacillati</taxon>
        <taxon>Actinomycetota</taxon>
        <taxon>Actinomycetes</taxon>
        <taxon>Micrococcales</taxon>
        <taxon>Microbacteriaceae</taxon>
        <taxon>Microbacterium</taxon>
    </lineage>
</organism>
<evidence type="ECO:0000313" key="2">
    <source>
        <dbReference type="Proteomes" id="UP001300496"/>
    </source>
</evidence>
<proteinExistence type="predicted"/>
<protein>
    <submittedName>
        <fullName evidence="1">Uncharacterized protein</fullName>
    </submittedName>
</protein>
<sequence>MTTYTATSAWTDAAANGTLFERALLAAGRWFTHAAARSARRRSERHDACASFSDDQRERMRARSVVWGVLRR</sequence>
<dbReference type="Proteomes" id="UP001300496">
    <property type="component" value="Unassembled WGS sequence"/>
</dbReference>
<accession>A0ABT2PAW0</accession>
<evidence type="ECO:0000313" key="1">
    <source>
        <dbReference type="EMBL" id="MCT9001630.1"/>
    </source>
</evidence>